<dbReference type="InterPro" id="IPR016197">
    <property type="entry name" value="Chromo-like_dom_sf"/>
</dbReference>
<feature type="compositionally biased region" description="Low complexity" evidence="8">
    <location>
        <begin position="1"/>
        <end position="17"/>
    </location>
</feature>
<evidence type="ECO:0000313" key="11">
    <source>
        <dbReference type="EMBL" id="KAJ3222416.1"/>
    </source>
</evidence>
<accession>A0AAD5U2J3</accession>
<keyword evidence="6" id="KW-0804">Transcription</keyword>
<evidence type="ECO:0000256" key="1">
    <source>
        <dbReference type="ARBA" id="ARBA00004123"/>
    </source>
</evidence>
<keyword evidence="5" id="KW-0805">Transcription regulation</keyword>
<dbReference type="EMBL" id="JADGJW010000176">
    <property type="protein sequence ID" value="KAJ3222416.1"/>
    <property type="molecule type" value="Genomic_DNA"/>
</dbReference>
<dbReference type="GO" id="GO:0035267">
    <property type="term" value="C:NuA4 histone acetyltransferase complex"/>
    <property type="evidence" value="ECO:0007669"/>
    <property type="project" value="TreeGrafter"/>
</dbReference>
<keyword evidence="12" id="KW-1185">Reference proteome</keyword>
<evidence type="ECO:0000313" key="12">
    <source>
        <dbReference type="Proteomes" id="UP001211065"/>
    </source>
</evidence>
<feature type="compositionally biased region" description="Basic and acidic residues" evidence="8">
    <location>
        <begin position="265"/>
        <end position="278"/>
    </location>
</feature>
<dbReference type="Pfam" id="PF05712">
    <property type="entry name" value="MRG"/>
    <property type="match status" value="1"/>
</dbReference>
<dbReference type="Gene3D" id="1.10.472.10">
    <property type="entry name" value="Cyclin-like"/>
    <property type="match status" value="1"/>
</dbReference>
<evidence type="ECO:0000259" key="9">
    <source>
        <dbReference type="Pfam" id="PF05712"/>
    </source>
</evidence>
<evidence type="ECO:0000256" key="8">
    <source>
        <dbReference type="SAM" id="MobiDB-lite"/>
    </source>
</evidence>
<dbReference type="GO" id="GO:0006355">
    <property type="term" value="P:regulation of DNA-templated transcription"/>
    <property type="evidence" value="ECO:0007669"/>
    <property type="project" value="InterPro"/>
</dbReference>
<evidence type="ECO:0000256" key="6">
    <source>
        <dbReference type="ARBA" id="ARBA00023163"/>
    </source>
</evidence>
<dbReference type="AlphaFoldDB" id="A0AAD5U2J3"/>
<sequence length="506" mass="58324">MLASTTTTTQISSPPQQKFSLWSPPNPSTFYCSSQLLSKPNKHSQKLQYTERILDQATNILSVLYPTSTKTFSNKPLASLKTFIRDFLKKSKTTFSTLQLALLYLVNLKKSFQNLSFLQENIQLLSDPIFKCGRRMFLASLVIASKVVLEPAPKNIAWSKLSGLPITEINNAERLLLSALNYRVVLPFEEFVEWNILLHSPTVELFQKINLVLKKEIWEGKSNEEDGPHYFVHYQGWKEKWDEWVPESRGLKMTEENLKKQKDLVAAHTTKKPEKKSEATAPSSERGKKRKSEHVDTVDEFAKRVEIKIPIPEELKIKLVDDWETVTKNQRLVSLPRDPTVTQILQKYREHIINNPTSFNEKEGLKSSVFQEEIVEQVTDGLKLYFDKALGNILLYRFERFQYVQLKEKLNNENNGSNNGTEKLGEATHAEKCMSDYYGAEHLLRLFVQLPSLIAHTNMETDAVNVLKDHFALFLQWMVENADELFLKEYEHASAQYLVDAKNCTS</sequence>
<keyword evidence="7" id="KW-0539">Nucleus</keyword>
<comment type="similarity">
    <text evidence="2">Belongs to the MRG family.</text>
</comment>
<evidence type="ECO:0000256" key="7">
    <source>
        <dbReference type="ARBA" id="ARBA00023242"/>
    </source>
</evidence>
<feature type="region of interest" description="Disordered" evidence="8">
    <location>
        <begin position="265"/>
        <end position="295"/>
    </location>
</feature>
<evidence type="ECO:0000256" key="2">
    <source>
        <dbReference type="ARBA" id="ARBA00009093"/>
    </source>
</evidence>
<dbReference type="PANTHER" id="PTHR10880:SF15">
    <property type="entry name" value="MSL COMPLEX SUBUNIT 3"/>
    <property type="match status" value="1"/>
</dbReference>
<dbReference type="CDD" id="cd20557">
    <property type="entry name" value="CYCLIN_ScPCL1-like"/>
    <property type="match status" value="1"/>
</dbReference>
<evidence type="ECO:0000256" key="4">
    <source>
        <dbReference type="ARBA" id="ARBA00022853"/>
    </source>
</evidence>
<dbReference type="Gene3D" id="1.10.274.30">
    <property type="entry name" value="MRG domain"/>
    <property type="match status" value="1"/>
</dbReference>
<feature type="region of interest" description="Disordered" evidence="8">
    <location>
        <begin position="1"/>
        <end position="22"/>
    </location>
</feature>
<dbReference type="GO" id="GO:0006325">
    <property type="term" value="P:chromatin organization"/>
    <property type="evidence" value="ECO:0007669"/>
    <property type="project" value="UniProtKB-KW"/>
</dbReference>
<protein>
    <recommendedName>
        <fullName evidence="3">Chromatin modification-related protein EAF3</fullName>
    </recommendedName>
</protein>
<evidence type="ECO:0000256" key="5">
    <source>
        <dbReference type="ARBA" id="ARBA00023015"/>
    </source>
</evidence>
<dbReference type="InterPro" id="IPR008676">
    <property type="entry name" value="MRG"/>
</dbReference>
<evidence type="ECO:0000256" key="3">
    <source>
        <dbReference type="ARBA" id="ARBA00018505"/>
    </source>
</evidence>
<comment type="subcellular location">
    <subcellularLocation>
        <location evidence="1">Nucleus</location>
    </subcellularLocation>
</comment>
<feature type="domain" description="MSL3 chromodomain-like" evidence="10">
    <location>
        <begin position="221"/>
        <end position="264"/>
    </location>
</feature>
<dbReference type="Proteomes" id="UP001211065">
    <property type="component" value="Unassembled WGS sequence"/>
</dbReference>
<dbReference type="InterPro" id="IPR038217">
    <property type="entry name" value="MRG_C_sf"/>
</dbReference>
<dbReference type="PROSITE" id="PS51640">
    <property type="entry name" value="MRG"/>
    <property type="match status" value="1"/>
</dbReference>
<proteinExistence type="inferred from homology"/>
<reference evidence="11" key="1">
    <citation type="submission" date="2020-05" db="EMBL/GenBank/DDBJ databases">
        <title>Phylogenomic resolution of chytrid fungi.</title>
        <authorList>
            <person name="Stajich J.E."/>
            <person name="Amses K."/>
            <person name="Simmons R."/>
            <person name="Seto K."/>
            <person name="Myers J."/>
            <person name="Bonds A."/>
            <person name="Quandt C.A."/>
            <person name="Barry K."/>
            <person name="Liu P."/>
            <person name="Grigoriev I."/>
            <person name="Longcore J.E."/>
            <person name="James T.Y."/>
        </authorList>
    </citation>
    <scope>NUCLEOTIDE SEQUENCE</scope>
    <source>
        <strain evidence="11">JEL0476</strain>
    </source>
</reference>
<keyword evidence="4" id="KW-0156">Chromatin regulator</keyword>
<evidence type="ECO:0000259" key="10">
    <source>
        <dbReference type="Pfam" id="PF22732"/>
    </source>
</evidence>
<dbReference type="InterPro" id="IPR053820">
    <property type="entry name" value="MSL3_chromo-like"/>
</dbReference>
<dbReference type="Gene3D" id="2.30.30.140">
    <property type="match status" value="1"/>
</dbReference>
<name>A0AAD5U2J3_9FUNG</name>
<dbReference type="InterPro" id="IPR026541">
    <property type="entry name" value="MRG_dom"/>
</dbReference>
<organism evidence="11 12">
    <name type="scientific">Clydaea vesicula</name>
    <dbReference type="NCBI Taxonomy" id="447962"/>
    <lineage>
        <taxon>Eukaryota</taxon>
        <taxon>Fungi</taxon>
        <taxon>Fungi incertae sedis</taxon>
        <taxon>Chytridiomycota</taxon>
        <taxon>Chytridiomycota incertae sedis</taxon>
        <taxon>Chytridiomycetes</taxon>
        <taxon>Lobulomycetales</taxon>
        <taxon>Lobulomycetaceae</taxon>
        <taxon>Clydaea</taxon>
    </lineage>
</organism>
<gene>
    <name evidence="11" type="primary">EAF3</name>
    <name evidence="11" type="ORF">HK099_002319</name>
</gene>
<dbReference type="SUPFAM" id="SSF54160">
    <property type="entry name" value="Chromo domain-like"/>
    <property type="match status" value="1"/>
</dbReference>
<dbReference type="Pfam" id="PF22732">
    <property type="entry name" value="MSL3_chromo-like"/>
    <property type="match status" value="1"/>
</dbReference>
<dbReference type="PANTHER" id="PTHR10880">
    <property type="entry name" value="MORTALITY FACTOR 4-LIKE PROTEIN"/>
    <property type="match status" value="1"/>
</dbReference>
<comment type="caution">
    <text evidence="11">The sequence shown here is derived from an EMBL/GenBank/DDBJ whole genome shotgun (WGS) entry which is preliminary data.</text>
</comment>
<feature type="domain" description="MRG" evidence="9">
    <location>
        <begin position="288"/>
        <end position="491"/>
    </location>
</feature>
<dbReference type="GO" id="GO:0032221">
    <property type="term" value="C:Rpd3S complex"/>
    <property type="evidence" value="ECO:0007669"/>
    <property type="project" value="TreeGrafter"/>
</dbReference>